<evidence type="ECO:0000256" key="2">
    <source>
        <dbReference type="SAM" id="Phobius"/>
    </source>
</evidence>
<keyword evidence="2" id="KW-0472">Membrane</keyword>
<organism evidence="3">
    <name type="scientific">Absidia glauca</name>
    <name type="common">Pin mould</name>
    <dbReference type="NCBI Taxonomy" id="4829"/>
    <lineage>
        <taxon>Eukaryota</taxon>
        <taxon>Fungi</taxon>
        <taxon>Fungi incertae sedis</taxon>
        <taxon>Mucoromycota</taxon>
        <taxon>Mucoromycotina</taxon>
        <taxon>Mucoromycetes</taxon>
        <taxon>Mucorales</taxon>
        <taxon>Cunninghamellaceae</taxon>
        <taxon>Absidia</taxon>
    </lineage>
</organism>
<dbReference type="AlphaFoldDB" id="A0A168LL37"/>
<gene>
    <name evidence="3" type="primary">ABSGL_02478.1 scaffold 3452</name>
</gene>
<name>A0A168LL37_ABSGL</name>
<keyword evidence="2" id="KW-1133">Transmembrane helix</keyword>
<protein>
    <submittedName>
        <fullName evidence="3">Uncharacterized protein</fullName>
    </submittedName>
</protein>
<dbReference type="InterPro" id="IPR037485">
    <property type="entry name" value="PEX22"/>
</dbReference>
<evidence type="ECO:0000256" key="1">
    <source>
        <dbReference type="SAM" id="MobiDB-lite"/>
    </source>
</evidence>
<dbReference type="Proteomes" id="UP000078561">
    <property type="component" value="Unassembled WGS sequence"/>
</dbReference>
<dbReference type="Pfam" id="PF22978">
    <property type="entry name" value="HAD_Pex22"/>
    <property type="match status" value="1"/>
</dbReference>
<dbReference type="PANTHER" id="PTHR34126:SF1">
    <property type="entry name" value="PEROXISOME BIOGENESIS PROTEIN 22"/>
    <property type="match status" value="1"/>
</dbReference>
<accession>A0A168LL37</accession>
<feature type="transmembrane region" description="Helical" evidence="2">
    <location>
        <begin position="15"/>
        <end position="37"/>
    </location>
</feature>
<feature type="compositionally biased region" description="Low complexity" evidence="1">
    <location>
        <begin position="58"/>
        <end position="67"/>
    </location>
</feature>
<dbReference type="OrthoDB" id="77656at2759"/>
<sequence length="260" mass="29026">MPDTTKSTKRIIPQWLLRLVGFTSLASALVGVAIYLYKQTNKAAKKSLPRTEGDEDASGQSQSSSSSAPLTGKTSGWSFLGSSSGSSVKKRKRVTISLKNTILWNPSSDVASPNYAFHEHGQALLSQLVQHHTVTILLHVSSEEEREQMEHLLDNCRLEGLDRRRVLFCSTEEGKIHLIRHLESQLHIEGGWEYDDGEDIVRKIRPFVPKVIWVITKRRRSSFNQANLKADDHGVVGNNVELTDHLVDTSLARDLGFSEA</sequence>
<dbReference type="InParanoid" id="A0A168LL37"/>
<keyword evidence="2" id="KW-0812">Transmembrane</keyword>
<dbReference type="GO" id="GO:0007031">
    <property type="term" value="P:peroxisome organization"/>
    <property type="evidence" value="ECO:0007669"/>
    <property type="project" value="InterPro"/>
</dbReference>
<proteinExistence type="predicted"/>
<evidence type="ECO:0000313" key="3">
    <source>
        <dbReference type="EMBL" id="SAL97020.1"/>
    </source>
</evidence>
<evidence type="ECO:0000313" key="4">
    <source>
        <dbReference type="Proteomes" id="UP000078561"/>
    </source>
</evidence>
<dbReference type="EMBL" id="LT551507">
    <property type="protein sequence ID" value="SAL97020.1"/>
    <property type="molecule type" value="Genomic_DNA"/>
</dbReference>
<dbReference type="PANTHER" id="PTHR34126">
    <property type="entry name" value="PEROXISOME BIOGENESIS PROTEIN 22"/>
    <property type="match status" value="1"/>
</dbReference>
<feature type="region of interest" description="Disordered" evidence="1">
    <location>
        <begin position="45"/>
        <end position="73"/>
    </location>
</feature>
<keyword evidence="4" id="KW-1185">Reference proteome</keyword>
<reference evidence="3" key="1">
    <citation type="submission" date="2016-04" db="EMBL/GenBank/DDBJ databases">
        <authorList>
            <person name="Evans L.H."/>
            <person name="Alamgir A."/>
            <person name="Owens N."/>
            <person name="Weber N.D."/>
            <person name="Virtaneva K."/>
            <person name="Barbian K."/>
            <person name="Babar A."/>
            <person name="Rosenke K."/>
        </authorList>
    </citation>
    <scope>NUCLEOTIDE SEQUENCE [LARGE SCALE GENOMIC DNA]</scope>
    <source>
        <strain evidence="3">CBS 101.48</strain>
    </source>
</reference>